<feature type="compositionally biased region" description="Basic residues" evidence="1">
    <location>
        <begin position="40"/>
        <end position="50"/>
    </location>
</feature>
<evidence type="ECO:0000313" key="3">
    <source>
        <dbReference type="Proteomes" id="UP000113124"/>
    </source>
</evidence>
<feature type="region of interest" description="Disordered" evidence="1">
    <location>
        <begin position="20"/>
        <end position="86"/>
    </location>
</feature>
<reference evidence="2 3" key="1">
    <citation type="journal article" date="2012" name="Virology">
        <title>Evidence of recombination and positive selection in cetacean papillomaviruses.</title>
        <authorList>
            <person name="Robles-Sikisaka R."/>
            <person name="Rivera R."/>
            <person name="Nollens H.H."/>
            <person name="St Leger J."/>
            <person name="Durden W.N."/>
            <person name="Stolen M."/>
            <person name="Burchell J."/>
            <person name="Wellehan J.F.Jr."/>
        </authorList>
    </citation>
    <scope>NUCLEOTIDE SEQUENCE [LARGE SCALE GENOMIC DNA]</scope>
    <source>
        <strain evidence="2">Tt08-305</strain>
    </source>
</reference>
<proteinExistence type="predicted"/>
<organism evidence="2 3">
    <name type="scientific">Tursiops truncatus papillomavirus 6</name>
    <dbReference type="NCBI Taxonomy" id="1144382"/>
    <lineage>
        <taxon>Viruses</taxon>
        <taxon>Monodnaviria</taxon>
        <taxon>Shotokuvirae</taxon>
        <taxon>Cossaviricota</taxon>
        <taxon>Papovaviricetes</taxon>
        <taxon>Zurhausenvirales</taxon>
        <taxon>Papillomaviridae</taxon>
        <taxon>Firstpapillomavirinae</taxon>
        <taxon>Omikronpapillomavirus</taxon>
        <taxon>Phocoena spinipinnis papillomavirus</taxon>
    </lineage>
</organism>
<evidence type="ECO:0000256" key="1">
    <source>
        <dbReference type="SAM" id="MobiDB-lite"/>
    </source>
</evidence>
<sequence>MYLAPPPPWETPFYKRVLDGRKAGRGNSHSVSQTVDDWGRHHHHHPHHSQHQFQNQNQNQNQSQNQNQARGPQEDTWTTSTGRTTKLLQEEVVLPVDTPVSVTVTVGGPSGAELVLTFLVS</sequence>
<name>H6UYP9_PSPV</name>
<feature type="compositionally biased region" description="Low complexity" evidence="1">
    <location>
        <begin position="51"/>
        <end position="68"/>
    </location>
</feature>
<protein>
    <submittedName>
        <fullName evidence="2">E4</fullName>
    </submittedName>
</protein>
<evidence type="ECO:0000313" key="2">
    <source>
        <dbReference type="EMBL" id="AFA26584.1"/>
    </source>
</evidence>
<dbReference type="Proteomes" id="UP000113124">
    <property type="component" value="Segment"/>
</dbReference>
<accession>H6UYP9</accession>
<gene>
    <name evidence="2" type="primary">E4</name>
</gene>
<dbReference type="EMBL" id="JN709471">
    <property type="protein sequence ID" value="AFA26584.1"/>
    <property type="molecule type" value="Genomic_DNA"/>
</dbReference>
<feature type="compositionally biased region" description="Polar residues" evidence="1">
    <location>
        <begin position="75"/>
        <end position="86"/>
    </location>
</feature>